<evidence type="ECO:0000256" key="2">
    <source>
        <dbReference type="SAM" id="SignalP"/>
    </source>
</evidence>
<feature type="region of interest" description="Disordered" evidence="1">
    <location>
        <begin position="41"/>
        <end position="71"/>
    </location>
</feature>
<feature type="compositionally biased region" description="Polar residues" evidence="1">
    <location>
        <begin position="53"/>
        <end position="64"/>
    </location>
</feature>
<protein>
    <submittedName>
        <fullName evidence="3">Uncharacterized protein</fullName>
    </submittedName>
</protein>
<feature type="signal peptide" evidence="2">
    <location>
        <begin position="1"/>
        <end position="20"/>
    </location>
</feature>
<feature type="region of interest" description="Disordered" evidence="1">
    <location>
        <begin position="137"/>
        <end position="157"/>
    </location>
</feature>
<dbReference type="Proteomes" id="UP000308652">
    <property type="component" value="Unassembled WGS sequence"/>
</dbReference>
<keyword evidence="2" id="KW-0732">Signal</keyword>
<dbReference type="EMBL" id="ML213593">
    <property type="protein sequence ID" value="TFK42194.1"/>
    <property type="molecule type" value="Genomic_DNA"/>
</dbReference>
<reference evidence="3 4" key="1">
    <citation type="journal article" date="2019" name="Nat. Ecol. Evol.">
        <title>Megaphylogeny resolves global patterns of mushroom evolution.</title>
        <authorList>
            <person name="Varga T."/>
            <person name="Krizsan K."/>
            <person name="Foldi C."/>
            <person name="Dima B."/>
            <person name="Sanchez-Garcia M."/>
            <person name="Sanchez-Ramirez S."/>
            <person name="Szollosi G.J."/>
            <person name="Szarkandi J.G."/>
            <person name="Papp V."/>
            <person name="Albert L."/>
            <person name="Andreopoulos W."/>
            <person name="Angelini C."/>
            <person name="Antonin V."/>
            <person name="Barry K.W."/>
            <person name="Bougher N.L."/>
            <person name="Buchanan P."/>
            <person name="Buyck B."/>
            <person name="Bense V."/>
            <person name="Catcheside P."/>
            <person name="Chovatia M."/>
            <person name="Cooper J."/>
            <person name="Damon W."/>
            <person name="Desjardin D."/>
            <person name="Finy P."/>
            <person name="Geml J."/>
            <person name="Haridas S."/>
            <person name="Hughes K."/>
            <person name="Justo A."/>
            <person name="Karasinski D."/>
            <person name="Kautmanova I."/>
            <person name="Kiss B."/>
            <person name="Kocsube S."/>
            <person name="Kotiranta H."/>
            <person name="LaButti K.M."/>
            <person name="Lechner B.E."/>
            <person name="Liimatainen K."/>
            <person name="Lipzen A."/>
            <person name="Lukacs Z."/>
            <person name="Mihaltcheva S."/>
            <person name="Morgado L.N."/>
            <person name="Niskanen T."/>
            <person name="Noordeloos M.E."/>
            <person name="Ohm R.A."/>
            <person name="Ortiz-Santana B."/>
            <person name="Ovrebo C."/>
            <person name="Racz N."/>
            <person name="Riley R."/>
            <person name="Savchenko A."/>
            <person name="Shiryaev A."/>
            <person name="Soop K."/>
            <person name="Spirin V."/>
            <person name="Szebenyi C."/>
            <person name="Tomsovsky M."/>
            <person name="Tulloss R.E."/>
            <person name="Uehling J."/>
            <person name="Grigoriev I.V."/>
            <person name="Vagvolgyi C."/>
            <person name="Papp T."/>
            <person name="Martin F.M."/>
            <person name="Miettinen O."/>
            <person name="Hibbett D.S."/>
            <person name="Nagy L.G."/>
        </authorList>
    </citation>
    <scope>NUCLEOTIDE SEQUENCE [LARGE SCALE GENOMIC DNA]</scope>
    <source>
        <strain evidence="3 4">CBS 166.37</strain>
    </source>
</reference>
<evidence type="ECO:0000313" key="3">
    <source>
        <dbReference type="EMBL" id="TFK42194.1"/>
    </source>
</evidence>
<feature type="chain" id="PRO_5023045822" evidence="2">
    <location>
        <begin position="21"/>
        <end position="279"/>
    </location>
</feature>
<dbReference type="AlphaFoldDB" id="A0A5C3M9Q7"/>
<evidence type="ECO:0000313" key="4">
    <source>
        <dbReference type="Proteomes" id="UP000308652"/>
    </source>
</evidence>
<sequence length="279" mass="30532">MRFTTIAFALGAVSATVVAALPVDFDSDIYARDWEDSDDLYSREEDSKDLVTRATSRPSPSTAKPLSCSYSTSTPSSPADHYFCSSNPSPCSQLVRFRPGSAGFIPNPAHTKVIISSSPAMPEEKRIDTIQVPPHTTTTAQASRVTPKARKAHRARGWDDSGNLYGSGRGSKGRKVIKKFGLYSIFPLVDDNTPTSTVLIRLWVNTSTSLTQTRKLTFLLHHDSPIVVSTCQKMLPTIILNVGIAITPQAIFSMRAVNPARAAFYNAQPARILIYIPWT</sequence>
<feature type="compositionally biased region" description="Basic and acidic residues" evidence="1">
    <location>
        <begin position="41"/>
        <end position="51"/>
    </location>
</feature>
<keyword evidence="4" id="KW-1185">Reference proteome</keyword>
<name>A0A5C3M9Q7_9AGAR</name>
<gene>
    <name evidence="3" type="ORF">BDQ12DRAFT_663430</name>
</gene>
<accession>A0A5C3M9Q7</accession>
<organism evidence="3 4">
    <name type="scientific">Crucibulum laeve</name>
    <dbReference type="NCBI Taxonomy" id="68775"/>
    <lineage>
        <taxon>Eukaryota</taxon>
        <taxon>Fungi</taxon>
        <taxon>Dikarya</taxon>
        <taxon>Basidiomycota</taxon>
        <taxon>Agaricomycotina</taxon>
        <taxon>Agaricomycetes</taxon>
        <taxon>Agaricomycetidae</taxon>
        <taxon>Agaricales</taxon>
        <taxon>Agaricineae</taxon>
        <taxon>Nidulariaceae</taxon>
        <taxon>Crucibulum</taxon>
    </lineage>
</organism>
<proteinExistence type="predicted"/>
<evidence type="ECO:0000256" key="1">
    <source>
        <dbReference type="SAM" id="MobiDB-lite"/>
    </source>
</evidence>